<protein>
    <submittedName>
        <fullName evidence="1">Transposase</fullName>
    </submittedName>
</protein>
<evidence type="ECO:0000313" key="2">
    <source>
        <dbReference type="Proteomes" id="UP001177120"/>
    </source>
</evidence>
<sequence>MEVTITAKIKILPGEEQKDLLLKTIRAIKDGLNYVSEVVYETKVLGQAKLIKMTYEELRLGYGLRSQMAQSVARAVIARYKTVKSNGHQWTKIHFKKPEYDLVWN</sequence>
<reference evidence="1" key="1">
    <citation type="journal article" date="2024" name="Int. J. Syst. Evol. Microbiol.">
        <title>Polycladomyces zharkentensis sp. nov., a novel thermophilic cellulose- and starch-degrading member of the Bacillota from a geothermal aquifer in Kazakhstan.</title>
        <authorList>
            <person name="Mashzhan A."/>
            <person name="Kistaubayeva A."/>
            <person name="Javier-Lopez R."/>
            <person name="Bissenova U."/>
            <person name="Bissenbay A."/>
            <person name="Birkeland N.K."/>
        </authorList>
    </citation>
    <scope>NUCLEOTIDE SEQUENCE</scope>
    <source>
        <strain evidence="1">ZKZ2T</strain>
    </source>
</reference>
<evidence type="ECO:0000313" key="1">
    <source>
        <dbReference type="EMBL" id="MBN2910810.1"/>
    </source>
</evidence>
<dbReference type="Proteomes" id="UP001177120">
    <property type="component" value="Unassembled WGS sequence"/>
</dbReference>
<keyword evidence="2" id="KW-1185">Reference proteome</keyword>
<gene>
    <name evidence="1" type="ORF">JQC72_15020</name>
</gene>
<proteinExistence type="predicted"/>
<comment type="caution">
    <text evidence="1">The sequence shown here is derived from an EMBL/GenBank/DDBJ whole genome shotgun (WGS) entry which is preliminary data.</text>
</comment>
<accession>A0ABS2WMP1</accession>
<feature type="non-terminal residue" evidence="1">
    <location>
        <position position="105"/>
    </location>
</feature>
<organism evidence="1 2">
    <name type="scientific">Polycladomyces zharkentensis</name>
    <dbReference type="NCBI Taxonomy" id="2807616"/>
    <lineage>
        <taxon>Bacteria</taxon>
        <taxon>Bacillati</taxon>
        <taxon>Bacillota</taxon>
        <taxon>Bacilli</taxon>
        <taxon>Bacillales</taxon>
        <taxon>Thermoactinomycetaceae</taxon>
        <taxon>Polycladomyces</taxon>
    </lineage>
</organism>
<name>A0ABS2WMP1_9BACL</name>
<dbReference type="EMBL" id="JAFHAP010000016">
    <property type="protein sequence ID" value="MBN2910810.1"/>
    <property type="molecule type" value="Genomic_DNA"/>
</dbReference>